<feature type="region of interest" description="Disordered" evidence="1">
    <location>
        <begin position="39"/>
        <end position="58"/>
    </location>
</feature>
<dbReference type="RefSeq" id="XP_059602812.1">
    <property type="nucleotide sequence ID" value="XM_059745454.1"/>
</dbReference>
<gene>
    <name evidence="2" type="ORF">An17g01220</name>
</gene>
<evidence type="ECO:0000313" key="2">
    <source>
        <dbReference type="RefSeq" id="XP_059602812.1"/>
    </source>
</evidence>
<protein>
    <submittedName>
        <fullName evidence="2">Uncharacterized protein</fullName>
    </submittedName>
</protein>
<reference evidence="2" key="1">
    <citation type="submission" date="2025-02" db="EMBL/GenBank/DDBJ databases">
        <authorList>
            <consortium name="NCBI Genome Project"/>
        </authorList>
    </citation>
    <scope>NUCLEOTIDE SEQUENCE</scope>
</reference>
<name>A0AAJ8E0T3_ASPNG</name>
<dbReference type="AlphaFoldDB" id="A0AAJ8E0T3"/>
<dbReference type="VEuPathDB" id="FungiDB:An17g01220"/>
<evidence type="ECO:0000256" key="1">
    <source>
        <dbReference type="SAM" id="MobiDB-lite"/>
    </source>
</evidence>
<dbReference type="KEGG" id="ang:An17g01220"/>
<reference evidence="2" key="2">
    <citation type="submission" date="2025-08" db="UniProtKB">
        <authorList>
            <consortium name="RefSeq"/>
        </authorList>
    </citation>
    <scope>IDENTIFICATION</scope>
</reference>
<organism evidence="2">
    <name type="scientific">Aspergillus niger</name>
    <dbReference type="NCBI Taxonomy" id="5061"/>
    <lineage>
        <taxon>Eukaryota</taxon>
        <taxon>Fungi</taxon>
        <taxon>Dikarya</taxon>
        <taxon>Ascomycota</taxon>
        <taxon>Pezizomycotina</taxon>
        <taxon>Eurotiomycetes</taxon>
        <taxon>Eurotiomycetidae</taxon>
        <taxon>Eurotiales</taxon>
        <taxon>Aspergillaceae</taxon>
        <taxon>Aspergillus</taxon>
        <taxon>Aspergillus subgen. Circumdati</taxon>
    </lineage>
</organism>
<sequence>MGKEAVVGRYGYCCAPIIRGDYYLLLRLEPRFRELAVPFPNPRVGQPDNPGKPTPLNQSINQQQRQLLLHKTCVIHVDPVYRAGFPSTRPSSVTGFAGLNGREGDYVSDRQTDSWANF</sequence>
<accession>A0AAJ8E0T3</accession>
<dbReference type="GeneID" id="84593581"/>
<proteinExistence type="predicted"/>